<gene>
    <name evidence="1" type="ORF">Csa_7G062870</name>
</gene>
<sequence>MKACIHSKEEEEMKSILGNLKAGRLIDARGLIFLLGSLHWPLAPSFNSNMYNIAGAMWWLSRLQTANVELD</sequence>
<dbReference type="Proteomes" id="UP000029981">
    <property type="component" value="Chromosome 7"/>
</dbReference>
<reference evidence="1 2" key="3">
    <citation type="journal article" date="2010" name="BMC Genomics">
        <title>Transcriptome sequencing and comparative analysis of cucumber flowers with different sex types.</title>
        <authorList>
            <person name="Guo S."/>
            <person name="Zheng Y."/>
            <person name="Joung J.G."/>
            <person name="Liu S."/>
            <person name="Zhang Z."/>
            <person name="Crasta O.R."/>
            <person name="Sobral B.W."/>
            <person name="Xu Y."/>
            <person name="Huang S."/>
            <person name="Fei Z."/>
        </authorList>
    </citation>
    <scope>NUCLEOTIDE SEQUENCE [LARGE SCALE GENOMIC DNA]</scope>
    <source>
        <strain evidence="2">cv. 9930</strain>
    </source>
</reference>
<reference evidence="1 2" key="1">
    <citation type="journal article" date="2009" name="Nat. Genet.">
        <title>The genome of the cucumber, Cucumis sativus L.</title>
        <authorList>
            <person name="Huang S."/>
            <person name="Li R."/>
            <person name="Zhang Z."/>
            <person name="Li L."/>
            <person name="Gu X."/>
            <person name="Fan W."/>
            <person name="Lucas W.J."/>
            <person name="Wang X."/>
            <person name="Xie B."/>
            <person name="Ni P."/>
            <person name="Ren Y."/>
            <person name="Zhu H."/>
            <person name="Li J."/>
            <person name="Lin K."/>
            <person name="Jin W."/>
            <person name="Fei Z."/>
            <person name="Li G."/>
            <person name="Staub J."/>
            <person name="Kilian A."/>
            <person name="van der Vossen E.A."/>
            <person name="Wu Y."/>
            <person name="Guo J."/>
            <person name="He J."/>
            <person name="Jia Z."/>
            <person name="Ren Y."/>
            <person name="Tian G."/>
            <person name="Lu Y."/>
            <person name="Ruan J."/>
            <person name="Qian W."/>
            <person name="Wang M."/>
            <person name="Huang Q."/>
            <person name="Li B."/>
            <person name="Xuan Z."/>
            <person name="Cao J."/>
            <person name="Asan"/>
            <person name="Wu Z."/>
            <person name="Zhang J."/>
            <person name="Cai Q."/>
            <person name="Bai Y."/>
            <person name="Zhao B."/>
            <person name="Han Y."/>
            <person name="Li Y."/>
            <person name="Li X."/>
            <person name="Wang S."/>
            <person name="Shi Q."/>
            <person name="Liu S."/>
            <person name="Cho W.K."/>
            <person name="Kim J.Y."/>
            <person name="Xu Y."/>
            <person name="Heller-Uszynska K."/>
            <person name="Miao H."/>
            <person name="Cheng Z."/>
            <person name="Zhang S."/>
            <person name="Wu J."/>
            <person name="Yang Y."/>
            <person name="Kang H."/>
            <person name="Li M."/>
            <person name="Liang H."/>
            <person name="Ren X."/>
            <person name="Shi Z."/>
            <person name="Wen M."/>
            <person name="Jian M."/>
            <person name="Yang H."/>
            <person name="Zhang G."/>
            <person name="Yang Z."/>
            <person name="Chen R."/>
            <person name="Liu S."/>
            <person name="Li J."/>
            <person name="Ma L."/>
            <person name="Liu H."/>
            <person name="Zhou Y."/>
            <person name="Zhao J."/>
            <person name="Fang X."/>
            <person name="Li G."/>
            <person name="Fang L."/>
            <person name="Li Y."/>
            <person name="Liu D."/>
            <person name="Zheng H."/>
            <person name="Zhang Y."/>
            <person name="Qin N."/>
            <person name="Li Z."/>
            <person name="Yang G."/>
            <person name="Yang S."/>
            <person name="Bolund L."/>
            <person name="Kristiansen K."/>
            <person name="Zheng H."/>
            <person name="Li S."/>
            <person name="Zhang X."/>
            <person name="Yang H."/>
            <person name="Wang J."/>
            <person name="Sun R."/>
            <person name="Zhang B."/>
            <person name="Jiang S."/>
            <person name="Wang J."/>
            <person name="Du Y."/>
            <person name="Li S."/>
        </authorList>
    </citation>
    <scope>NUCLEOTIDE SEQUENCE [LARGE SCALE GENOMIC DNA]</scope>
    <source>
        <strain evidence="2">cv. 9930</strain>
    </source>
</reference>
<dbReference type="Gramene" id="KGN43721">
    <property type="protein sequence ID" value="KGN43721"/>
    <property type="gene ID" value="Csa_7G062870"/>
</dbReference>
<keyword evidence="2" id="KW-1185">Reference proteome</keyword>
<evidence type="ECO:0000313" key="1">
    <source>
        <dbReference type="EMBL" id="KGN43721.1"/>
    </source>
</evidence>
<dbReference type="AlphaFoldDB" id="A0A0A0K7C7"/>
<accession>A0A0A0K7C7</accession>
<evidence type="ECO:0000313" key="2">
    <source>
        <dbReference type="Proteomes" id="UP000029981"/>
    </source>
</evidence>
<organism evidence="1 2">
    <name type="scientific">Cucumis sativus</name>
    <name type="common">Cucumber</name>
    <dbReference type="NCBI Taxonomy" id="3659"/>
    <lineage>
        <taxon>Eukaryota</taxon>
        <taxon>Viridiplantae</taxon>
        <taxon>Streptophyta</taxon>
        <taxon>Embryophyta</taxon>
        <taxon>Tracheophyta</taxon>
        <taxon>Spermatophyta</taxon>
        <taxon>Magnoliopsida</taxon>
        <taxon>eudicotyledons</taxon>
        <taxon>Gunneridae</taxon>
        <taxon>Pentapetalae</taxon>
        <taxon>rosids</taxon>
        <taxon>fabids</taxon>
        <taxon>Cucurbitales</taxon>
        <taxon>Cucurbitaceae</taxon>
        <taxon>Benincaseae</taxon>
        <taxon>Cucumis</taxon>
    </lineage>
</organism>
<reference evidence="1 2" key="2">
    <citation type="journal article" date="2009" name="PLoS ONE">
        <title>An integrated genetic and cytogenetic map of the cucumber genome.</title>
        <authorList>
            <person name="Ren Y."/>
            <person name="Zhang Z."/>
            <person name="Liu J."/>
            <person name="Staub J.E."/>
            <person name="Han Y."/>
            <person name="Cheng Z."/>
            <person name="Li X."/>
            <person name="Lu J."/>
            <person name="Miao H."/>
            <person name="Kang H."/>
            <person name="Xie B."/>
            <person name="Gu X."/>
            <person name="Wang X."/>
            <person name="Du Y."/>
            <person name="Jin W."/>
            <person name="Huang S."/>
        </authorList>
    </citation>
    <scope>NUCLEOTIDE SEQUENCE [LARGE SCALE GENOMIC DNA]</scope>
    <source>
        <strain evidence="2">cv. 9930</strain>
    </source>
</reference>
<proteinExistence type="predicted"/>
<protein>
    <submittedName>
        <fullName evidence="1">Uncharacterized protein</fullName>
    </submittedName>
</protein>
<reference evidence="1 2" key="4">
    <citation type="journal article" date="2011" name="BMC Genomics">
        <title>RNA-Seq improves annotation of protein-coding genes in the cucumber genome.</title>
        <authorList>
            <person name="Li Z."/>
            <person name="Zhang Z."/>
            <person name="Yan P."/>
            <person name="Huang S."/>
            <person name="Fei Z."/>
            <person name="Lin K."/>
        </authorList>
    </citation>
    <scope>NUCLEOTIDE SEQUENCE [LARGE SCALE GENOMIC DNA]</scope>
    <source>
        <strain evidence="2">cv. 9930</strain>
    </source>
</reference>
<dbReference type="EMBL" id="CM002928">
    <property type="protein sequence ID" value="KGN43721.1"/>
    <property type="molecule type" value="Genomic_DNA"/>
</dbReference>
<name>A0A0A0K7C7_CUCSA</name>